<feature type="signal peptide" evidence="2">
    <location>
        <begin position="1"/>
        <end position="25"/>
    </location>
</feature>
<dbReference type="OrthoDB" id="2251794at2759"/>
<feature type="chain" id="PRO_5001474826" evidence="2">
    <location>
        <begin position="26"/>
        <end position="214"/>
    </location>
</feature>
<name>A0A014R1L0_9HYPO</name>
<protein>
    <submittedName>
        <fullName evidence="3">Uncharacterized protein</fullName>
    </submittedName>
</protein>
<gene>
    <name evidence="3" type="ORF">X797_005559</name>
</gene>
<feature type="region of interest" description="Disordered" evidence="1">
    <location>
        <begin position="162"/>
        <end position="181"/>
    </location>
</feature>
<dbReference type="HOGENOM" id="CLU_1289205_0_0_1"/>
<evidence type="ECO:0000313" key="3">
    <source>
        <dbReference type="EMBL" id="EXV01463.1"/>
    </source>
</evidence>
<accession>A0A014R1L0</accession>
<dbReference type="eggNOG" id="ENOG502SA6H">
    <property type="taxonomic scope" value="Eukaryota"/>
</dbReference>
<reference evidence="3 4" key="1">
    <citation type="submission" date="2014-02" db="EMBL/GenBank/DDBJ databases">
        <title>The genome sequence of the entomopathogenic fungus Metarhizium robertsii ARSEF 2575.</title>
        <authorList>
            <person name="Giuliano Garisto Donzelli B."/>
            <person name="Roe B.A."/>
            <person name="Macmil S.L."/>
            <person name="Krasnoff S.B."/>
            <person name="Gibson D.M."/>
        </authorList>
    </citation>
    <scope>NUCLEOTIDE SEQUENCE [LARGE SCALE GENOMIC DNA]</scope>
    <source>
        <strain evidence="3 4">ARSEF 2575</strain>
    </source>
</reference>
<evidence type="ECO:0000313" key="4">
    <source>
        <dbReference type="Proteomes" id="UP000030151"/>
    </source>
</evidence>
<dbReference type="AlphaFoldDB" id="A0A014R1L0"/>
<sequence>MKPFALLAVLYPVAILAVPGDPCSAANGYGDDCICVTTEICQQYEGNAMTGSRGKYPCPNDPANVIGCVVKPCHNRSSNTQCLWRDACDSEMKVASCPGGNDFICCNHHLDTAGHSNSTTTSSAITITSSGDTQTSTAAATTKNKASITITSSLETTTPIASLTSAPNTSTTSPAGSSHATSLATTTSRAAGTSNVVAISDLLGGLAAVFAALL</sequence>
<proteinExistence type="predicted"/>
<organism evidence="3 4">
    <name type="scientific">Metarhizium robertsii</name>
    <dbReference type="NCBI Taxonomy" id="568076"/>
    <lineage>
        <taxon>Eukaryota</taxon>
        <taxon>Fungi</taxon>
        <taxon>Dikarya</taxon>
        <taxon>Ascomycota</taxon>
        <taxon>Pezizomycotina</taxon>
        <taxon>Sordariomycetes</taxon>
        <taxon>Hypocreomycetidae</taxon>
        <taxon>Hypocreales</taxon>
        <taxon>Clavicipitaceae</taxon>
        <taxon>Metarhizium</taxon>
    </lineage>
</organism>
<dbReference type="EMBL" id="JELW01000008">
    <property type="protein sequence ID" value="EXV01463.1"/>
    <property type="molecule type" value="Genomic_DNA"/>
</dbReference>
<dbReference type="Proteomes" id="UP000030151">
    <property type="component" value="Unassembled WGS sequence"/>
</dbReference>
<comment type="caution">
    <text evidence="3">The sequence shown here is derived from an EMBL/GenBank/DDBJ whole genome shotgun (WGS) entry which is preliminary data.</text>
</comment>
<evidence type="ECO:0000256" key="2">
    <source>
        <dbReference type="SAM" id="SignalP"/>
    </source>
</evidence>
<evidence type="ECO:0000256" key="1">
    <source>
        <dbReference type="SAM" id="MobiDB-lite"/>
    </source>
</evidence>
<keyword evidence="2" id="KW-0732">Signal</keyword>